<proteinExistence type="predicted"/>
<sequence>METKSNEPQEIKKKVKSKYTQIFDFFLTLLCQLCKTKKVM</sequence>
<evidence type="ECO:0000313" key="1">
    <source>
        <dbReference type="EMBL" id="CAF1831221.1"/>
    </source>
</evidence>
<dbReference type="AlphaFoldDB" id="A0A816JJB1"/>
<reference evidence="1" key="1">
    <citation type="submission" date="2021-01" db="EMBL/GenBank/DDBJ databases">
        <authorList>
            <consortium name="Genoscope - CEA"/>
            <person name="William W."/>
        </authorList>
    </citation>
    <scope>NUCLEOTIDE SEQUENCE</scope>
</reference>
<name>A0A816JJB1_BRANA</name>
<accession>A0A816JJB1</accession>
<gene>
    <name evidence="1" type="ORF">DARMORV10_C04P22600.1</name>
</gene>
<organism evidence="1">
    <name type="scientific">Brassica napus</name>
    <name type="common">Rape</name>
    <dbReference type="NCBI Taxonomy" id="3708"/>
    <lineage>
        <taxon>Eukaryota</taxon>
        <taxon>Viridiplantae</taxon>
        <taxon>Streptophyta</taxon>
        <taxon>Embryophyta</taxon>
        <taxon>Tracheophyta</taxon>
        <taxon>Spermatophyta</taxon>
        <taxon>Magnoliopsida</taxon>
        <taxon>eudicotyledons</taxon>
        <taxon>Gunneridae</taxon>
        <taxon>Pentapetalae</taxon>
        <taxon>rosids</taxon>
        <taxon>malvids</taxon>
        <taxon>Brassicales</taxon>
        <taxon>Brassicaceae</taxon>
        <taxon>Brassiceae</taxon>
        <taxon>Brassica</taxon>
    </lineage>
</organism>
<protein>
    <submittedName>
        <fullName evidence="1">(rape) hypothetical protein</fullName>
    </submittedName>
</protein>
<dbReference type="EMBL" id="HG994368">
    <property type="protein sequence ID" value="CAF1831221.1"/>
    <property type="molecule type" value="Genomic_DNA"/>
</dbReference>
<dbReference type="Proteomes" id="UP001295469">
    <property type="component" value="Chromosome C04"/>
</dbReference>